<dbReference type="Pfam" id="PF03692">
    <property type="entry name" value="CxxCxxCC"/>
    <property type="match status" value="1"/>
</dbReference>
<dbReference type="RefSeq" id="WP_014731026.1">
    <property type="nucleotide sequence ID" value="NC_017934.1"/>
</dbReference>
<dbReference type="AlphaFoldDB" id="I2F578"/>
<organism evidence="1 2">
    <name type="scientific">Mesotoga prima MesG1.Ag.4.2</name>
    <dbReference type="NCBI Taxonomy" id="660470"/>
    <lineage>
        <taxon>Bacteria</taxon>
        <taxon>Thermotogati</taxon>
        <taxon>Thermotogota</taxon>
        <taxon>Thermotogae</taxon>
        <taxon>Kosmotogales</taxon>
        <taxon>Kosmotogaceae</taxon>
        <taxon>Mesotoga</taxon>
    </lineage>
</organism>
<proteinExistence type="predicted"/>
<dbReference type="EMBL" id="CP003532">
    <property type="protein sequence ID" value="AFK07081.1"/>
    <property type="molecule type" value="Genomic_DNA"/>
</dbReference>
<keyword evidence="2" id="KW-1185">Reference proteome</keyword>
<name>I2F578_9BACT</name>
<sequence length="208" mass="23613">MSGLSFDDLYQKASEVLEIYDDACRTIRDIQIETGLRCLPSCRECCKTSGDSIQVTITEFLPLSLRLWNEGRADDLLRRLEDVPDSDRCILFEGSGEIRNEGGCTEYAFRPLICRLFGFSGVIDRLGRVAPVICKYVKTGYPLSVERFTEKFSSGLEIPVFSDYLKRVQGIDPHMGSRTYSINSALRKALEYVGMRFYYSSKGFDRTA</sequence>
<dbReference type="HOGENOM" id="CLU_093054_0_0_0"/>
<accession>I2F578</accession>
<dbReference type="eggNOG" id="COG0727">
    <property type="taxonomic scope" value="Bacteria"/>
</dbReference>
<evidence type="ECO:0000313" key="1">
    <source>
        <dbReference type="EMBL" id="AFK07081.1"/>
    </source>
</evidence>
<reference evidence="1 2" key="1">
    <citation type="journal article" date="2012" name="Genome Biol. Evol.">
        <title>Genome Sequence of the Mesophilic Thermotogales Bacterium Mesotoga prima MesG1.Ag.4.2 Reveals the Largest Thermotogales Genome To Date.</title>
        <authorList>
            <person name="Zhaxybayeva O."/>
            <person name="Swithers K.S."/>
            <person name="Foght J."/>
            <person name="Green A.G."/>
            <person name="Bruce D."/>
            <person name="Detter C."/>
            <person name="Han S."/>
            <person name="Teshima H."/>
            <person name="Han J."/>
            <person name="Woyke T."/>
            <person name="Pitluck S."/>
            <person name="Nolan M."/>
            <person name="Ivanova N."/>
            <person name="Pati A."/>
            <person name="Land M.L."/>
            <person name="Dlutek M."/>
            <person name="Doolittle W.F."/>
            <person name="Noll K.M."/>
            <person name="Nesbo C.L."/>
        </authorList>
    </citation>
    <scope>NUCLEOTIDE SEQUENCE [LARGE SCALE GENOMIC DNA]</scope>
    <source>
        <strain evidence="2">mesG1.Ag.4.2</strain>
    </source>
</reference>
<evidence type="ECO:0000313" key="2">
    <source>
        <dbReference type="Proteomes" id="UP000002881"/>
    </source>
</evidence>
<dbReference type="GeneID" id="87107196"/>
<dbReference type="KEGG" id="mpg:Theba_1393"/>
<gene>
    <name evidence="1" type="ORF">Theba_1393</name>
</gene>
<dbReference type="InterPro" id="IPR005358">
    <property type="entry name" value="Puta_zinc/iron-chelating_dom"/>
</dbReference>
<dbReference type="Proteomes" id="UP000002881">
    <property type="component" value="Chromosome"/>
</dbReference>
<protein>
    <submittedName>
        <fullName evidence="1">Putative Fe-S oxidoreductase</fullName>
    </submittedName>
</protein>